<feature type="region of interest" description="Disordered" evidence="3">
    <location>
        <begin position="1"/>
        <end position="34"/>
    </location>
</feature>
<keyword evidence="6" id="KW-1185">Reference proteome</keyword>
<reference evidence="5" key="1">
    <citation type="journal article" date="2020" name="Stud. Mycol.">
        <title>101 Dothideomycetes genomes: a test case for predicting lifestyles and emergence of pathogens.</title>
        <authorList>
            <person name="Haridas S."/>
            <person name="Albert R."/>
            <person name="Binder M."/>
            <person name="Bloem J."/>
            <person name="Labutti K."/>
            <person name="Salamov A."/>
            <person name="Andreopoulos B."/>
            <person name="Baker S."/>
            <person name="Barry K."/>
            <person name="Bills G."/>
            <person name="Bluhm B."/>
            <person name="Cannon C."/>
            <person name="Castanera R."/>
            <person name="Culley D."/>
            <person name="Daum C."/>
            <person name="Ezra D."/>
            <person name="Gonzalez J."/>
            <person name="Henrissat B."/>
            <person name="Kuo A."/>
            <person name="Liang C."/>
            <person name="Lipzen A."/>
            <person name="Lutzoni F."/>
            <person name="Magnuson J."/>
            <person name="Mondo S."/>
            <person name="Nolan M."/>
            <person name="Ohm R."/>
            <person name="Pangilinan J."/>
            <person name="Park H.-J."/>
            <person name="Ramirez L."/>
            <person name="Alfaro M."/>
            <person name="Sun H."/>
            <person name="Tritt A."/>
            <person name="Yoshinaga Y."/>
            <person name="Zwiers L.-H."/>
            <person name="Turgeon B."/>
            <person name="Goodwin S."/>
            <person name="Spatafora J."/>
            <person name="Crous P."/>
            <person name="Grigoriev I."/>
        </authorList>
    </citation>
    <scope>NUCLEOTIDE SEQUENCE</scope>
    <source>
        <strain evidence="5">CBS 122367</strain>
    </source>
</reference>
<dbReference type="Gene3D" id="1.25.40.20">
    <property type="entry name" value="Ankyrin repeat-containing domain"/>
    <property type="match status" value="1"/>
</dbReference>
<dbReference type="PROSITE" id="PS50297">
    <property type="entry name" value="ANK_REP_REGION"/>
    <property type="match status" value="2"/>
</dbReference>
<evidence type="ECO:0000256" key="1">
    <source>
        <dbReference type="ARBA" id="ARBA00022737"/>
    </source>
</evidence>
<dbReference type="Pfam" id="PF24883">
    <property type="entry name" value="NPHP3_N"/>
    <property type="match status" value="1"/>
</dbReference>
<keyword evidence="1" id="KW-0677">Repeat</keyword>
<dbReference type="InterPro" id="IPR056884">
    <property type="entry name" value="NPHP3-like_N"/>
</dbReference>
<dbReference type="InterPro" id="IPR002110">
    <property type="entry name" value="Ankyrin_rpt"/>
</dbReference>
<dbReference type="SMART" id="SM00248">
    <property type="entry name" value="ANK"/>
    <property type="match status" value="9"/>
</dbReference>
<dbReference type="SUPFAM" id="SSF48403">
    <property type="entry name" value="Ankyrin repeat"/>
    <property type="match status" value="1"/>
</dbReference>
<dbReference type="PANTHER" id="PTHR10039">
    <property type="entry name" value="AMELOGENIN"/>
    <property type="match status" value="1"/>
</dbReference>
<dbReference type="Gene3D" id="3.40.50.300">
    <property type="entry name" value="P-loop containing nucleotide triphosphate hydrolases"/>
    <property type="match status" value="1"/>
</dbReference>
<dbReference type="SUPFAM" id="SSF52540">
    <property type="entry name" value="P-loop containing nucleoside triphosphate hydrolases"/>
    <property type="match status" value="1"/>
</dbReference>
<name>A0A6G1JJL1_9PLEO</name>
<dbReference type="Pfam" id="PF12796">
    <property type="entry name" value="Ank_2"/>
    <property type="match status" value="2"/>
</dbReference>
<evidence type="ECO:0000256" key="3">
    <source>
        <dbReference type="SAM" id="MobiDB-lite"/>
    </source>
</evidence>
<evidence type="ECO:0000256" key="2">
    <source>
        <dbReference type="PROSITE-ProRule" id="PRU00023"/>
    </source>
</evidence>
<dbReference type="OrthoDB" id="194358at2759"/>
<dbReference type="InterPro" id="IPR027417">
    <property type="entry name" value="P-loop_NTPase"/>
</dbReference>
<dbReference type="Pfam" id="PF00023">
    <property type="entry name" value="Ank"/>
    <property type="match status" value="1"/>
</dbReference>
<dbReference type="PROSITE" id="PS50088">
    <property type="entry name" value="ANK_REPEAT"/>
    <property type="match status" value="3"/>
</dbReference>
<feature type="repeat" description="ANK" evidence="2">
    <location>
        <begin position="1096"/>
        <end position="1129"/>
    </location>
</feature>
<dbReference type="SUPFAM" id="SSF53474">
    <property type="entry name" value="alpha/beta-Hydrolases"/>
    <property type="match status" value="1"/>
</dbReference>
<evidence type="ECO:0000313" key="5">
    <source>
        <dbReference type="EMBL" id="KAF2690608.1"/>
    </source>
</evidence>
<organism evidence="5 6">
    <name type="scientific">Lentithecium fluviatile CBS 122367</name>
    <dbReference type="NCBI Taxonomy" id="1168545"/>
    <lineage>
        <taxon>Eukaryota</taxon>
        <taxon>Fungi</taxon>
        <taxon>Dikarya</taxon>
        <taxon>Ascomycota</taxon>
        <taxon>Pezizomycotina</taxon>
        <taxon>Dothideomycetes</taxon>
        <taxon>Pleosporomycetidae</taxon>
        <taxon>Pleosporales</taxon>
        <taxon>Massarineae</taxon>
        <taxon>Lentitheciaceae</taxon>
        <taxon>Lentithecium</taxon>
    </lineage>
</organism>
<dbReference type="InterPro" id="IPR036770">
    <property type="entry name" value="Ankyrin_rpt-contain_sf"/>
</dbReference>
<feature type="domain" description="NACHT" evidence="4">
    <location>
        <begin position="380"/>
        <end position="534"/>
    </location>
</feature>
<proteinExistence type="predicted"/>
<accession>A0A6G1JJL1</accession>
<dbReference type="Gene3D" id="3.40.50.1820">
    <property type="entry name" value="alpha/beta hydrolase"/>
    <property type="match status" value="1"/>
</dbReference>
<protein>
    <recommendedName>
        <fullName evidence="4">NACHT domain-containing protein</fullName>
    </recommendedName>
</protein>
<evidence type="ECO:0000313" key="6">
    <source>
        <dbReference type="Proteomes" id="UP000799291"/>
    </source>
</evidence>
<keyword evidence="2" id="KW-0040">ANK repeat</keyword>
<feature type="repeat" description="ANK" evidence="2">
    <location>
        <begin position="1198"/>
        <end position="1230"/>
    </location>
</feature>
<dbReference type="PROSITE" id="PS50837">
    <property type="entry name" value="NACHT"/>
    <property type="match status" value="1"/>
</dbReference>
<dbReference type="EMBL" id="MU005570">
    <property type="protein sequence ID" value="KAF2690608.1"/>
    <property type="molecule type" value="Genomic_DNA"/>
</dbReference>
<evidence type="ECO:0000259" key="4">
    <source>
        <dbReference type="PROSITE" id="PS50837"/>
    </source>
</evidence>
<gene>
    <name evidence="5" type="ORF">K458DRAFT_482847</name>
</gene>
<dbReference type="Proteomes" id="UP000799291">
    <property type="component" value="Unassembled WGS sequence"/>
</dbReference>
<sequence>MRGLRNTLRKLKRKELASEKPPPQQHSSQAPARATDRTKPYGLFLLGESEPLDNSKGLTGVDIVAIHGLNGDAYTTWQHENGTLWLRDMLPSALPGSRIFTYGYPSELFWSSSVATLRDYSRNLLVSLKAVSEGNQRPMIFICHSLGGIVCKQALVLAHEDDRLYGNILSATSAIVFFGTPHRGSKEADIGKAVGRVVSMCLRASQAARITGSMRDDLLTTLGSNSLALGDLAVSSRNRLRDLEIVTFYETKVIPGLSELVVDRHSAIMEIPGEDIIPLYANHRTICRFEGPTDDGYSHTLNAITRLARTALSNREIAMKASRTSSNRSLSEAERSCMVLLNSIYLTEYKAELPRPVQGTCSWILSHPAYVTWINAEETRLLWVTGEPGCGKTMLSAYLTDHLQLGRDTPIKPQVFFFFCDDKVKSQRDANAILRGILYQILQRHRKLIKHVKARFEVDGLSLANSFPALWELFLKIVTDLTSGAVGVIVDAIDECEVRTRKSFLNAMMQLVNVPQDRRRSQNCIKFLITSRPSLGNSYNLTGLMKNRLAIEQHQGNISDDVKLVIRSRVGEIASKFHCNDEMKNYLEQLLYSKSDQSFLWLEMVLHSLEGSPKASKRDFERIINTFPQNLGATYSRFLLEILPEDREDAGKILRLLIGCSRHLTLMEMNTAFTIDHDHKSVADVVNDLQLSIRSTLQSIVGSFLRIKDVNQGSNELSKVSLIHQSAKEYLTDLAPHSTDKIVQNLAVLSADAALSISQSCIQYLLLQEFQSDMFAPERTSLETSSPNSFHTLPFTEFDTTGSGSPLGLDDHLGLENFFKDPQNMDEEQCTLIAQQYEFFDYSATHWAEHYSLCENIAPEPVREAVHRLTVSPSHVLTNWLKYYWINNNMEYPFPDNFETIEVAAFFNLTVLLAERLEKTELDSDARKDRALFWAARMSSLDCIGVLLQHGANPNGIGLDRQIPLTISAQYGHLGAVQILLNEPHTDVTSRGRSGRSALSFAAGNGHLEIVEALVECGACRPDDQDSTHWTPLFWAVHGDYASIVQSLLKQPSVDINQVDNNGRSVLSWAAGEGSRGALTVLLRHPSVDLNLKDAKGRSPLSWAAGNGQREVVSTFMHKRGIDKATKDNDLRNAISWACQGGHTDTLRTLLKNECGGEDDPDVDAWTPLLWALFNRSPVTVEALLSTRRVQIDRQDAYGRTALIWAASYGYLDVVQLLVSWDASLHIKNQKGYTAADVARLEGQTEVWEFLDAQRDREVESVQLPCMPRHSYPRPHSQESA</sequence>
<dbReference type="InterPro" id="IPR029058">
    <property type="entry name" value="AB_hydrolase_fold"/>
</dbReference>
<feature type="repeat" description="ANK" evidence="2">
    <location>
        <begin position="994"/>
        <end position="1019"/>
    </location>
</feature>
<dbReference type="InterPro" id="IPR007111">
    <property type="entry name" value="NACHT_NTPase"/>
</dbReference>